<dbReference type="GO" id="GO:0046872">
    <property type="term" value="F:metal ion binding"/>
    <property type="evidence" value="ECO:0007669"/>
    <property type="project" value="UniProtKB-KW"/>
</dbReference>
<evidence type="ECO:0000256" key="1">
    <source>
        <dbReference type="ARBA" id="ARBA00022723"/>
    </source>
</evidence>
<dbReference type="Gene3D" id="2.60.40.790">
    <property type="match status" value="1"/>
</dbReference>
<feature type="domain" description="CHORD" evidence="6">
    <location>
        <begin position="5"/>
        <end position="61"/>
    </location>
</feature>
<sequence length="314" mass="35046">MAKKCVHKGCGKEYEDENEECVYHPGPPVFHEGQKGWKCCKPRVLTFDEFLNIEPCTIGKHSEVDDTPQPEKVEAPDIPNDTNVSLGSLEASLPAPVPRLPTQAAVERPAASPAPPESEDDDPSLELKEGMSCRRRGCGEMYTGGPREDEKCVHHPGAPIFHEGSKGWSCCKRRVLEFDQFMNIEGCRTKDRHLFVGSGKKASEEKLETVRHDYYQTATSVIASLYLKKIDKETATVEFHSEHVNLDLRTTDSKRYAADFPLFGSIKPNESKYRILGTKLELTLAKADATTWPVLRSDDKLTGEMIQVGRAGRV</sequence>
<dbReference type="PANTHER" id="PTHR46983:SF3">
    <property type="entry name" value="CHPADIPLOID STATE MAINTENANCE PROTEIN CHPA"/>
    <property type="match status" value="1"/>
</dbReference>
<dbReference type="PROSITE" id="PS51203">
    <property type="entry name" value="CS"/>
    <property type="match status" value="1"/>
</dbReference>
<organism evidence="7 8">
    <name type="scientific">Trematosphaeria pertusa</name>
    <dbReference type="NCBI Taxonomy" id="390896"/>
    <lineage>
        <taxon>Eukaryota</taxon>
        <taxon>Fungi</taxon>
        <taxon>Dikarya</taxon>
        <taxon>Ascomycota</taxon>
        <taxon>Pezizomycotina</taxon>
        <taxon>Dothideomycetes</taxon>
        <taxon>Pleosporomycetidae</taxon>
        <taxon>Pleosporales</taxon>
        <taxon>Massarineae</taxon>
        <taxon>Trematosphaeriaceae</taxon>
        <taxon>Trematosphaeria</taxon>
    </lineage>
</organism>
<dbReference type="Proteomes" id="UP000800094">
    <property type="component" value="Unassembled WGS sequence"/>
</dbReference>
<dbReference type="SUPFAM" id="SSF49764">
    <property type="entry name" value="HSP20-like chaperones"/>
    <property type="match status" value="1"/>
</dbReference>
<dbReference type="PANTHER" id="PTHR46983">
    <property type="entry name" value="CYSTEINE AND HISTIDINE-RICH DOMAIN-CONTAINING PROTEIN 1"/>
    <property type="match status" value="1"/>
</dbReference>
<protein>
    <submittedName>
        <fullName evidence="7">CORD and CS domain-containing protein</fullName>
    </submittedName>
</protein>
<dbReference type="InterPro" id="IPR008978">
    <property type="entry name" value="HSP20-like_chaperone"/>
</dbReference>
<dbReference type="InterPro" id="IPR007051">
    <property type="entry name" value="CHORD_dom"/>
</dbReference>
<evidence type="ECO:0000259" key="6">
    <source>
        <dbReference type="PROSITE" id="PS51401"/>
    </source>
</evidence>
<dbReference type="AlphaFoldDB" id="A0A6A6J229"/>
<dbReference type="Pfam" id="PF04968">
    <property type="entry name" value="CHORD"/>
    <property type="match status" value="2"/>
</dbReference>
<evidence type="ECO:0000313" key="8">
    <source>
        <dbReference type="Proteomes" id="UP000800094"/>
    </source>
</evidence>
<evidence type="ECO:0000256" key="2">
    <source>
        <dbReference type="ARBA" id="ARBA00022737"/>
    </source>
</evidence>
<keyword evidence="8" id="KW-1185">Reference proteome</keyword>
<gene>
    <name evidence="7" type="ORF">BU26DRAFT_512497</name>
</gene>
<dbReference type="PROSITE" id="PS51401">
    <property type="entry name" value="CHORD"/>
    <property type="match status" value="2"/>
</dbReference>
<keyword evidence="3" id="KW-0862">Zinc</keyword>
<dbReference type="OrthoDB" id="1898560at2759"/>
<evidence type="ECO:0000256" key="3">
    <source>
        <dbReference type="ARBA" id="ARBA00022833"/>
    </source>
</evidence>
<dbReference type="CDD" id="cd06466">
    <property type="entry name" value="p23_CS_SGT1_like"/>
    <property type="match status" value="1"/>
</dbReference>
<evidence type="ECO:0000313" key="7">
    <source>
        <dbReference type="EMBL" id="KAF2255523.1"/>
    </source>
</evidence>
<reference evidence="7" key="1">
    <citation type="journal article" date="2020" name="Stud. Mycol.">
        <title>101 Dothideomycetes genomes: a test case for predicting lifestyles and emergence of pathogens.</title>
        <authorList>
            <person name="Haridas S."/>
            <person name="Albert R."/>
            <person name="Binder M."/>
            <person name="Bloem J."/>
            <person name="Labutti K."/>
            <person name="Salamov A."/>
            <person name="Andreopoulos B."/>
            <person name="Baker S."/>
            <person name="Barry K."/>
            <person name="Bills G."/>
            <person name="Bluhm B."/>
            <person name="Cannon C."/>
            <person name="Castanera R."/>
            <person name="Culley D."/>
            <person name="Daum C."/>
            <person name="Ezra D."/>
            <person name="Gonzalez J."/>
            <person name="Henrissat B."/>
            <person name="Kuo A."/>
            <person name="Liang C."/>
            <person name="Lipzen A."/>
            <person name="Lutzoni F."/>
            <person name="Magnuson J."/>
            <person name="Mondo S."/>
            <person name="Nolan M."/>
            <person name="Ohm R."/>
            <person name="Pangilinan J."/>
            <person name="Park H.-J."/>
            <person name="Ramirez L."/>
            <person name="Alfaro M."/>
            <person name="Sun H."/>
            <person name="Tritt A."/>
            <person name="Yoshinaga Y."/>
            <person name="Zwiers L.-H."/>
            <person name="Turgeon B."/>
            <person name="Goodwin S."/>
            <person name="Spatafora J."/>
            <person name="Crous P."/>
            <person name="Grigoriev I."/>
        </authorList>
    </citation>
    <scope>NUCLEOTIDE SEQUENCE</scope>
    <source>
        <strain evidence="7">CBS 122368</strain>
    </source>
</reference>
<dbReference type="InterPro" id="IPR007052">
    <property type="entry name" value="CS_dom"/>
</dbReference>
<keyword evidence="1" id="KW-0479">Metal-binding</keyword>
<keyword evidence="2" id="KW-0677">Repeat</keyword>
<dbReference type="GeneID" id="54580721"/>
<name>A0A6A6J229_9PLEO</name>
<feature type="domain" description="CS" evidence="5">
    <location>
        <begin position="207"/>
        <end position="296"/>
    </location>
</feature>
<accession>A0A6A6J229</accession>
<evidence type="ECO:0000259" key="5">
    <source>
        <dbReference type="PROSITE" id="PS51203"/>
    </source>
</evidence>
<dbReference type="InterPro" id="IPR039790">
    <property type="entry name" value="CHRD1"/>
</dbReference>
<dbReference type="RefSeq" id="XP_033690527.1">
    <property type="nucleotide sequence ID" value="XM_033827391.1"/>
</dbReference>
<feature type="region of interest" description="Disordered" evidence="4">
    <location>
        <begin position="59"/>
        <end position="128"/>
    </location>
</feature>
<dbReference type="Pfam" id="PF04969">
    <property type="entry name" value="CS"/>
    <property type="match status" value="1"/>
</dbReference>
<dbReference type="EMBL" id="ML987189">
    <property type="protein sequence ID" value="KAF2255523.1"/>
    <property type="molecule type" value="Genomic_DNA"/>
</dbReference>
<feature type="domain" description="CHORD" evidence="6">
    <location>
        <begin position="133"/>
        <end position="193"/>
    </location>
</feature>
<proteinExistence type="predicted"/>
<feature type="compositionally biased region" description="Basic and acidic residues" evidence="4">
    <location>
        <begin position="60"/>
        <end position="75"/>
    </location>
</feature>
<dbReference type="Gene3D" id="4.10.1130.20">
    <property type="match status" value="2"/>
</dbReference>
<evidence type="ECO:0000256" key="4">
    <source>
        <dbReference type="SAM" id="MobiDB-lite"/>
    </source>
</evidence>